<reference evidence="2 3" key="1">
    <citation type="journal article" date="2021" name="J. Hered.">
        <title>A chromosome-level genome assembly of the parasitoid wasp, Cotesia glomerata (Hymenoptera: Braconidae).</title>
        <authorList>
            <person name="Pinto B.J."/>
            <person name="Weis J.J."/>
            <person name="Gamble T."/>
            <person name="Ode P.J."/>
            <person name="Paul R."/>
            <person name="Zaspel J.M."/>
        </authorList>
    </citation>
    <scope>NUCLEOTIDE SEQUENCE [LARGE SCALE GENOMIC DNA]</scope>
    <source>
        <strain evidence="2">CgM1</strain>
    </source>
</reference>
<accession>A0AAV7IR13</accession>
<evidence type="ECO:0000313" key="3">
    <source>
        <dbReference type="Proteomes" id="UP000826195"/>
    </source>
</evidence>
<proteinExistence type="predicted"/>
<gene>
    <name evidence="2" type="ORF">KQX54_020391</name>
</gene>
<dbReference type="EMBL" id="JAHXZJ010001119">
    <property type="protein sequence ID" value="KAH0555612.1"/>
    <property type="molecule type" value="Genomic_DNA"/>
</dbReference>
<feature type="compositionally biased region" description="Basic residues" evidence="1">
    <location>
        <begin position="88"/>
        <end position="99"/>
    </location>
</feature>
<name>A0AAV7IR13_COTGL</name>
<sequence>MRNPGLRLVGLTTSPSGGGVFGTRAEEELRHWLESRLDALGIDPVAYSRFVLSLLRRPPDSALSPLDEDIDFAVVNRPAGGGGAGAGGRRHHHRVRPRARISGDRDQRRAVVQCLTNAADQSHITRFFRPRV</sequence>
<organism evidence="2 3">
    <name type="scientific">Cotesia glomerata</name>
    <name type="common">Lepidopteran parasitic wasp</name>
    <name type="synonym">Apanteles glomeratus</name>
    <dbReference type="NCBI Taxonomy" id="32391"/>
    <lineage>
        <taxon>Eukaryota</taxon>
        <taxon>Metazoa</taxon>
        <taxon>Ecdysozoa</taxon>
        <taxon>Arthropoda</taxon>
        <taxon>Hexapoda</taxon>
        <taxon>Insecta</taxon>
        <taxon>Pterygota</taxon>
        <taxon>Neoptera</taxon>
        <taxon>Endopterygota</taxon>
        <taxon>Hymenoptera</taxon>
        <taxon>Apocrita</taxon>
        <taxon>Ichneumonoidea</taxon>
        <taxon>Braconidae</taxon>
        <taxon>Microgastrinae</taxon>
        <taxon>Cotesia</taxon>
    </lineage>
</organism>
<feature type="region of interest" description="Disordered" evidence="1">
    <location>
        <begin position="80"/>
        <end position="107"/>
    </location>
</feature>
<dbReference type="AlphaFoldDB" id="A0AAV7IR13"/>
<comment type="caution">
    <text evidence="2">The sequence shown here is derived from an EMBL/GenBank/DDBJ whole genome shotgun (WGS) entry which is preliminary data.</text>
</comment>
<protein>
    <submittedName>
        <fullName evidence="2">Uncharacterized protein</fullName>
    </submittedName>
</protein>
<keyword evidence="3" id="KW-1185">Reference proteome</keyword>
<evidence type="ECO:0000256" key="1">
    <source>
        <dbReference type="SAM" id="MobiDB-lite"/>
    </source>
</evidence>
<dbReference type="Proteomes" id="UP000826195">
    <property type="component" value="Unassembled WGS sequence"/>
</dbReference>
<evidence type="ECO:0000313" key="2">
    <source>
        <dbReference type="EMBL" id="KAH0555612.1"/>
    </source>
</evidence>